<comment type="caution">
    <text evidence="2">The sequence shown here is derived from an EMBL/GenBank/DDBJ whole genome shotgun (WGS) entry which is preliminary data.</text>
</comment>
<evidence type="ECO:0000313" key="2">
    <source>
        <dbReference type="EMBL" id="EMY32401.1"/>
    </source>
</evidence>
<dbReference type="RefSeq" id="WP_005274453.1">
    <property type="nucleotide sequence ID" value="NZ_ANPE02000279.1"/>
</dbReference>
<dbReference type="OrthoDB" id="3519228at2"/>
<dbReference type="Proteomes" id="UP000010729">
    <property type="component" value="Unassembled WGS sequence"/>
</dbReference>
<evidence type="ECO:0000259" key="1">
    <source>
        <dbReference type="Pfam" id="PF00561"/>
    </source>
</evidence>
<dbReference type="PANTHER" id="PTHR43798:SF5">
    <property type="entry name" value="MONOACYLGLYCEROL LIPASE ABHD6"/>
    <property type="match status" value="1"/>
</dbReference>
<proteinExistence type="predicted"/>
<dbReference type="InterPro" id="IPR000073">
    <property type="entry name" value="AB_hydrolase_1"/>
</dbReference>
<dbReference type="GO" id="GO:0046464">
    <property type="term" value="P:acylglycerol catabolic process"/>
    <property type="evidence" value="ECO:0007669"/>
    <property type="project" value="TreeGrafter"/>
</dbReference>
<keyword evidence="2" id="KW-0378">Hydrolase</keyword>
<dbReference type="GO" id="GO:0047372">
    <property type="term" value="F:monoacylglycerol lipase activity"/>
    <property type="evidence" value="ECO:0007669"/>
    <property type="project" value="TreeGrafter"/>
</dbReference>
<protein>
    <submittedName>
        <fullName evidence="2">Alpha/beta hydrolase fold protein</fullName>
    </submittedName>
</protein>
<dbReference type="Pfam" id="PF00561">
    <property type="entry name" value="Abhydrolase_1"/>
    <property type="match status" value="1"/>
</dbReference>
<dbReference type="SUPFAM" id="SSF53474">
    <property type="entry name" value="alpha/beta-Hydrolases"/>
    <property type="match status" value="1"/>
</dbReference>
<dbReference type="AlphaFoldDB" id="N1UPT6"/>
<dbReference type="Gene3D" id="3.40.50.1820">
    <property type="entry name" value="alpha/beta hydrolase"/>
    <property type="match status" value="1"/>
</dbReference>
<dbReference type="InterPro" id="IPR029058">
    <property type="entry name" value="AB_hydrolase_fold"/>
</dbReference>
<dbReference type="EMBL" id="ANPE02000279">
    <property type="protein sequence ID" value="EMY32401.1"/>
    <property type="molecule type" value="Genomic_DNA"/>
</dbReference>
<organism evidence="2 3">
    <name type="scientific">Arthrobacter crystallopoietes BAB-32</name>
    <dbReference type="NCBI Taxonomy" id="1246476"/>
    <lineage>
        <taxon>Bacteria</taxon>
        <taxon>Bacillati</taxon>
        <taxon>Actinomycetota</taxon>
        <taxon>Actinomycetes</taxon>
        <taxon>Micrococcales</taxon>
        <taxon>Micrococcaceae</taxon>
        <taxon>Crystallibacter</taxon>
    </lineage>
</organism>
<sequence length="266" mass="28760">MAQRDLACQELNRSGAETVLFLHGGNVAGWMWEPQHDAVRHFHCLIPDLPGYGGSSGVAWESMGATADLLADFIRTNARGGRAHIVGLSLGAVVGLHLAGRHPSLVTSGFLTGAPLTTPGPATALLSWFQMRAWDQPWFWKTAGRGYGLSGPDLDVFVQTALGISKENRERIFGEVYGTFPVEVLRRVSSPVLYVTGSKDMKLVKDSAGIAAREVPDIRTATAPGMHHQWNIEDIGLFNRALEAWLTGRTVHPDLAPGVVSSPDCR</sequence>
<reference evidence="2 3" key="1">
    <citation type="journal article" date="2013" name="Genome Announc.">
        <title>Draft Genome Sequence of Arthrobacter crystallopoietes Strain BAB-32, Revealing Genes for Bioremediation.</title>
        <authorList>
            <person name="Joshi M.N."/>
            <person name="Pandit A.S."/>
            <person name="Sharma A."/>
            <person name="Pandya R.V."/>
            <person name="Desai S.M."/>
            <person name="Saxena A.K."/>
            <person name="Bagatharia S.B."/>
        </authorList>
    </citation>
    <scope>NUCLEOTIDE SEQUENCE [LARGE SCALE GENOMIC DNA]</scope>
    <source>
        <strain evidence="2 3">BAB-32</strain>
    </source>
</reference>
<accession>N1UPT6</accession>
<keyword evidence="3" id="KW-1185">Reference proteome</keyword>
<feature type="domain" description="AB hydrolase-1" evidence="1">
    <location>
        <begin position="18"/>
        <end position="142"/>
    </location>
</feature>
<name>N1UPT6_9MICC</name>
<dbReference type="InterPro" id="IPR050266">
    <property type="entry name" value="AB_hydrolase_sf"/>
</dbReference>
<evidence type="ECO:0000313" key="3">
    <source>
        <dbReference type="Proteomes" id="UP000010729"/>
    </source>
</evidence>
<gene>
    <name evidence="2" type="ORF">D477_020418</name>
</gene>
<dbReference type="GO" id="GO:0016020">
    <property type="term" value="C:membrane"/>
    <property type="evidence" value="ECO:0007669"/>
    <property type="project" value="TreeGrafter"/>
</dbReference>
<dbReference type="PANTHER" id="PTHR43798">
    <property type="entry name" value="MONOACYLGLYCEROL LIPASE"/>
    <property type="match status" value="1"/>
</dbReference>